<feature type="domain" description="DUF2293" evidence="1">
    <location>
        <begin position="191"/>
        <end position="275"/>
    </location>
</feature>
<dbReference type="PANTHER" id="PTHR38113">
    <property type="match status" value="1"/>
</dbReference>
<organism evidence="2 3">
    <name type="scientific">Thiorhodococcus minor</name>
    <dbReference type="NCBI Taxonomy" id="57489"/>
    <lineage>
        <taxon>Bacteria</taxon>
        <taxon>Pseudomonadati</taxon>
        <taxon>Pseudomonadota</taxon>
        <taxon>Gammaproteobacteria</taxon>
        <taxon>Chromatiales</taxon>
        <taxon>Chromatiaceae</taxon>
        <taxon>Thiorhodococcus</taxon>
    </lineage>
</organism>
<name>A0A6M0K6L0_9GAMM</name>
<dbReference type="Pfam" id="PF10056">
    <property type="entry name" value="DUF2293"/>
    <property type="match status" value="1"/>
</dbReference>
<evidence type="ECO:0000259" key="1">
    <source>
        <dbReference type="Pfam" id="PF10056"/>
    </source>
</evidence>
<protein>
    <submittedName>
        <fullName evidence="2">DUF2293 domain-containing protein</fullName>
    </submittedName>
</protein>
<dbReference type="InterPro" id="IPR018744">
    <property type="entry name" value="DUF2293"/>
</dbReference>
<dbReference type="Proteomes" id="UP000483379">
    <property type="component" value="Unassembled WGS sequence"/>
</dbReference>
<sequence>MAPDRIAFGKKTLGNRLKHLKAAPEPCSRLAVAGWQRVLESTVSHVSGSQTMPSNKRLEDLKVFISNRDSRCDACNEALGRHAWIRLEGDGRAICLACADLDHLVFLPSGDAALTRRTRKHSRLSAVVLKWSRARQRYERQGLLVEDKALTQAELECAADAKTRAARREQAAERRAELDQAYIERFASRARELYPGCPEGREQEIAEHACRKYSGRVGRSAAAKALDDDALRLAVMAHIRHAETPYDDLLVRGVERGEARERVSNQAAAVLEEWQRGAGPSTPSTTDP</sequence>
<gene>
    <name evidence="2" type="ORF">G3446_24335</name>
</gene>
<proteinExistence type="predicted"/>
<comment type="caution">
    <text evidence="2">The sequence shown here is derived from an EMBL/GenBank/DDBJ whole genome shotgun (WGS) entry which is preliminary data.</text>
</comment>
<reference evidence="2 3" key="1">
    <citation type="submission" date="2020-02" db="EMBL/GenBank/DDBJ databases">
        <title>Genome sequences of Thiorhodococcus mannitoliphagus and Thiorhodococcus minor, purple sulfur photosynthetic bacteria in the gammaproteobacterial family, Chromatiaceae.</title>
        <authorList>
            <person name="Aviles F.A."/>
            <person name="Meyer T.E."/>
            <person name="Kyndt J.A."/>
        </authorList>
    </citation>
    <scope>NUCLEOTIDE SEQUENCE [LARGE SCALE GENOMIC DNA]</scope>
    <source>
        <strain evidence="2 3">DSM 11518</strain>
    </source>
</reference>
<evidence type="ECO:0000313" key="2">
    <source>
        <dbReference type="EMBL" id="NEV64951.1"/>
    </source>
</evidence>
<keyword evidence="3" id="KW-1185">Reference proteome</keyword>
<dbReference type="AlphaFoldDB" id="A0A6M0K6L0"/>
<dbReference type="EMBL" id="JAAIJQ010000127">
    <property type="protein sequence ID" value="NEV64951.1"/>
    <property type="molecule type" value="Genomic_DNA"/>
</dbReference>
<dbReference type="PANTHER" id="PTHR38113:SF2">
    <property type="entry name" value="DUF2293 DOMAIN-CONTAINING PROTEIN"/>
    <property type="match status" value="1"/>
</dbReference>
<accession>A0A6M0K6L0</accession>
<evidence type="ECO:0000313" key="3">
    <source>
        <dbReference type="Proteomes" id="UP000483379"/>
    </source>
</evidence>